<dbReference type="SUPFAM" id="SSF48452">
    <property type="entry name" value="TPR-like"/>
    <property type="match status" value="1"/>
</dbReference>
<evidence type="ECO:0000256" key="2">
    <source>
        <dbReference type="SAM" id="MobiDB-lite"/>
    </source>
</evidence>
<proteinExistence type="predicted"/>
<dbReference type="EMBL" id="PQAP01000007">
    <property type="protein sequence ID" value="PWB75882.1"/>
    <property type="molecule type" value="Genomic_DNA"/>
</dbReference>
<dbReference type="Pfam" id="PF14559">
    <property type="entry name" value="TPR_19"/>
    <property type="match status" value="1"/>
</dbReference>
<comment type="caution">
    <text evidence="5">The sequence shown here is derived from an EMBL/GenBank/DDBJ whole genome shotgun (WGS) entry which is preliminary data.</text>
</comment>
<dbReference type="PANTHER" id="PTHR44366">
    <property type="entry name" value="UDP-N-ACETYLGLUCOSAMINE--PEPTIDE N-ACETYLGLUCOSAMINYLTRANSFERASE 110 KDA SUBUNIT"/>
    <property type="match status" value="1"/>
</dbReference>
<feature type="repeat" description="TPR" evidence="1">
    <location>
        <begin position="177"/>
        <end position="210"/>
    </location>
</feature>
<accession>A0A855XBY6</accession>
<dbReference type="SMART" id="SM00028">
    <property type="entry name" value="TPR"/>
    <property type="match status" value="3"/>
</dbReference>
<dbReference type="Gene3D" id="1.25.40.10">
    <property type="entry name" value="Tetratricopeptide repeat domain"/>
    <property type="match status" value="1"/>
</dbReference>
<feature type="repeat" description="TPR" evidence="1">
    <location>
        <begin position="143"/>
        <end position="176"/>
    </location>
</feature>
<evidence type="ECO:0000313" key="6">
    <source>
        <dbReference type="Proteomes" id="UP000250918"/>
    </source>
</evidence>
<name>A0A855XBY6_9BACT</name>
<keyword evidence="3" id="KW-0812">Transmembrane</keyword>
<dbReference type="GO" id="GO:0097363">
    <property type="term" value="F:protein O-acetylglucosaminyltransferase activity"/>
    <property type="evidence" value="ECO:0007669"/>
    <property type="project" value="TreeGrafter"/>
</dbReference>
<evidence type="ECO:0000256" key="3">
    <source>
        <dbReference type="SAM" id="Phobius"/>
    </source>
</evidence>
<gene>
    <name evidence="5" type="ORF">C3F09_01860</name>
</gene>
<evidence type="ECO:0000259" key="4">
    <source>
        <dbReference type="Pfam" id="PF13240"/>
    </source>
</evidence>
<dbReference type="AlphaFoldDB" id="A0A855XBY6"/>
<feature type="transmembrane region" description="Helical" evidence="3">
    <location>
        <begin position="44"/>
        <end position="61"/>
    </location>
</feature>
<keyword evidence="1" id="KW-0802">TPR repeat</keyword>
<keyword evidence="3" id="KW-0472">Membrane</keyword>
<dbReference type="InterPro" id="IPR026870">
    <property type="entry name" value="Zinc_ribbon_dom"/>
</dbReference>
<organism evidence="5 6">
    <name type="scientific">candidate division GN15 bacterium</name>
    <dbReference type="NCBI Taxonomy" id="2072418"/>
    <lineage>
        <taxon>Bacteria</taxon>
        <taxon>candidate division GN15</taxon>
    </lineage>
</organism>
<dbReference type="InterPro" id="IPR037919">
    <property type="entry name" value="OGT"/>
</dbReference>
<dbReference type="PROSITE" id="PS50005">
    <property type="entry name" value="TPR"/>
    <property type="match status" value="2"/>
</dbReference>
<dbReference type="PANTHER" id="PTHR44366:SF1">
    <property type="entry name" value="UDP-N-ACETYLGLUCOSAMINE--PEPTIDE N-ACETYLGLUCOSAMINYLTRANSFERASE 110 KDA SUBUNIT"/>
    <property type="match status" value="1"/>
</dbReference>
<keyword evidence="3" id="KW-1133">Transmembrane helix</keyword>
<dbReference type="InterPro" id="IPR019734">
    <property type="entry name" value="TPR_rpt"/>
</dbReference>
<reference evidence="5 6" key="1">
    <citation type="journal article" date="2018" name="ISME J.">
        <title>A methanotrophic archaeon couples anaerobic oxidation of methane to Fe(III) reduction.</title>
        <authorList>
            <person name="Cai C."/>
            <person name="Leu A.O."/>
            <person name="Xie G.J."/>
            <person name="Guo J."/>
            <person name="Feng Y."/>
            <person name="Zhao J.X."/>
            <person name="Tyson G.W."/>
            <person name="Yuan Z."/>
            <person name="Hu S."/>
        </authorList>
    </citation>
    <scope>NUCLEOTIDE SEQUENCE [LARGE SCALE GENOMIC DNA]</scope>
    <source>
        <strain evidence="5">FeB_12</strain>
    </source>
</reference>
<evidence type="ECO:0000256" key="1">
    <source>
        <dbReference type="PROSITE-ProRule" id="PRU00339"/>
    </source>
</evidence>
<protein>
    <recommendedName>
        <fullName evidence="4">Zinc-ribbon domain-containing protein</fullName>
    </recommendedName>
</protein>
<sequence length="225" mass="24063">MTNIKCPSCQAEIPANARFCPECGASLSGEKPAGAPANSRIRDVGIIVGVLVVMTAAYFILRSKPAPQPTAGPSQSAAAQQDMPPDHPPVEGMAGMPGMDALESLPKSYDSLVMLGNQNMDHGQLAIAAECYRRALAIDSTQVDVRVDYGACLHGMGMADRAIQEFQKALKMAPQHAIANFNLGIVYMDLQQKDSAKVYFQKYLQLEPNGRAAADAGRLLKQVSE</sequence>
<dbReference type="InterPro" id="IPR011990">
    <property type="entry name" value="TPR-like_helical_dom_sf"/>
</dbReference>
<feature type="domain" description="Zinc-ribbon" evidence="4">
    <location>
        <begin position="5"/>
        <end position="27"/>
    </location>
</feature>
<dbReference type="GO" id="GO:0006493">
    <property type="term" value="P:protein O-linked glycosylation"/>
    <property type="evidence" value="ECO:0007669"/>
    <property type="project" value="InterPro"/>
</dbReference>
<evidence type="ECO:0000313" key="5">
    <source>
        <dbReference type="EMBL" id="PWB75882.1"/>
    </source>
</evidence>
<dbReference type="Pfam" id="PF13240">
    <property type="entry name" value="Zn_Ribbon_1"/>
    <property type="match status" value="1"/>
</dbReference>
<dbReference type="Proteomes" id="UP000250918">
    <property type="component" value="Unassembled WGS sequence"/>
</dbReference>
<feature type="region of interest" description="Disordered" evidence="2">
    <location>
        <begin position="69"/>
        <end position="91"/>
    </location>
</feature>